<accession>A0A7I7RFW3</accession>
<evidence type="ECO:0000313" key="3">
    <source>
        <dbReference type="Proteomes" id="UP000466431"/>
    </source>
</evidence>
<sequence length="103" mass="10716">MWGARDAAVCALTQSSAAMRAGRVADLDAVQLGRCTGSDRYTRQRRLTTRQETSVKGRVSVAIAAPAASPADASRLDIRDTEPAVSSASGTSEPAVAPRIVAM</sequence>
<name>A0A7I7RFW3_MYCCF</name>
<dbReference type="EMBL" id="AP022591">
    <property type="protein sequence ID" value="BBY43417.1"/>
    <property type="molecule type" value="Genomic_DNA"/>
</dbReference>
<protein>
    <submittedName>
        <fullName evidence="2">Uncharacterized protein</fullName>
    </submittedName>
</protein>
<organism evidence="2 3">
    <name type="scientific">Mycolicibacterium celeriflavum</name>
    <name type="common">Mycobacterium celeriflavum</name>
    <dbReference type="NCBI Taxonomy" id="1249101"/>
    <lineage>
        <taxon>Bacteria</taxon>
        <taxon>Bacillati</taxon>
        <taxon>Actinomycetota</taxon>
        <taxon>Actinomycetes</taxon>
        <taxon>Mycobacteriales</taxon>
        <taxon>Mycobacteriaceae</taxon>
        <taxon>Mycolicibacterium</taxon>
    </lineage>
</organism>
<dbReference type="Proteomes" id="UP000466431">
    <property type="component" value="Chromosome"/>
</dbReference>
<evidence type="ECO:0000313" key="2">
    <source>
        <dbReference type="EMBL" id="BBY43417.1"/>
    </source>
</evidence>
<gene>
    <name evidence="2" type="ORF">MCEL_17120</name>
</gene>
<evidence type="ECO:0000256" key="1">
    <source>
        <dbReference type="SAM" id="MobiDB-lite"/>
    </source>
</evidence>
<reference evidence="2 3" key="1">
    <citation type="journal article" date="2019" name="Emerg. Microbes Infect.">
        <title>Comprehensive subspecies identification of 175 nontuberculous mycobacteria species based on 7547 genomic profiles.</title>
        <authorList>
            <person name="Matsumoto Y."/>
            <person name="Kinjo T."/>
            <person name="Motooka D."/>
            <person name="Nabeya D."/>
            <person name="Jung N."/>
            <person name="Uechi K."/>
            <person name="Horii T."/>
            <person name="Iida T."/>
            <person name="Fujita J."/>
            <person name="Nakamura S."/>
        </authorList>
    </citation>
    <scope>NUCLEOTIDE SEQUENCE [LARGE SCALE GENOMIC DNA]</scope>
    <source>
        <strain evidence="2 3">JCM 18439</strain>
    </source>
</reference>
<dbReference type="KEGG" id="mcee:MCEL_17120"/>
<dbReference type="AlphaFoldDB" id="A0A7I7RFW3"/>
<keyword evidence="3" id="KW-1185">Reference proteome</keyword>
<feature type="region of interest" description="Disordered" evidence="1">
    <location>
        <begin position="67"/>
        <end position="103"/>
    </location>
</feature>
<proteinExistence type="predicted"/>